<protein>
    <recommendedName>
        <fullName evidence="3">CCHC-type domain-containing protein</fullName>
    </recommendedName>
</protein>
<keyword evidence="1" id="KW-0863">Zinc-finger</keyword>
<dbReference type="GO" id="GO:0008270">
    <property type="term" value="F:zinc ion binding"/>
    <property type="evidence" value="ECO:0007669"/>
    <property type="project" value="UniProtKB-KW"/>
</dbReference>
<dbReference type="InterPro" id="IPR001878">
    <property type="entry name" value="Znf_CCHC"/>
</dbReference>
<feature type="region of interest" description="Disordered" evidence="2">
    <location>
        <begin position="124"/>
        <end position="283"/>
    </location>
</feature>
<evidence type="ECO:0000256" key="2">
    <source>
        <dbReference type="SAM" id="MobiDB-lite"/>
    </source>
</evidence>
<accession>A0AAW2Q3A8</accession>
<feature type="compositionally biased region" description="Low complexity" evidence="2">
    <location>
        <begin position="129"/>
        <end position="147"/>
    </location>
</feature>
<feature type="region of interest" description="Disordered" evidence="2">
    <location>
        <begin position="49"/>
        <end position="77"/>
    </location>
</feature>
<sequence length="283" mass="31491">MSALSSQMLDGEDFVDCCYHVQTYLRVYDPCIYPVNGPEKWNKTNIEPLLPPNPGRQVGRPARARRLEVDERPRKTKKGITVKGIRLKRQQQTLKCRFCGEPGHNKKGCQMRKDAEALIRNEEMEDTENTQNQSQSQTETSFQMSQTNVVSQPQTSLQFPETSKLTARKRTLTGSKSTHSTHSIKNTANKKAKCNTQGVRTRHQIQQQQQAFKPPRKAPSAPGATATPSVAAPGATPTPSSSRHPSPTPRVVTFAHVPFAPDHSQVQSKRAQKLSKADGKKKA</sequence>
<gene>
    <name evidence="4" type="ORF">Scaly_1157800</name>
</gene>
<dbReference type="AlphaFoldDB" id="A0AAW2Q3A8"/>
<feature type="compositionally biased region" description="Polar residues" evidence="2">
    <location>
        <begin position="172"/>
        <end position="184"/>
    </location>
</feature>
<reference evidence="4" key="2">
    <citation type="journal article" date="2024" name="Plant">
        <title>Genomic evolution and insights into agronomic trait innovations of Sesamum species.</title>
        <authorList>
            <person name="Miao H."/>
            <person name="Wang L."/>
            <person name="Qu L."/>
            <person name="Liu H."/>
            <person name="Sun Y."/>
            <person name="Le M."/>
            <person name="Wang Q."/>
            <person name="Wei S."/>
            <person name="Zheng Y."/>
            <person name="Lin W."/>
            <person name="Duan Y."/>
            <person name="Cao H."/>
            <person name="Xiong S."/>
            <person name="Wang X."/>
            <person name="Wei L."/>
            <person name="Li C."/>
            <person name="Ma Q."/>
            <person name="Ju M."/>
            <person name="Zhao R."/>
            <person name="Li G."/>
            <person name="Mu C."/>
            <person name="Tian Q."/>
            <person name="Mei H."/>
            <person name="Zhang T."/>
            <person name="Gao T."/>
            <person name="Zhang H."/>
        </authorList>
    </citation>
    <scope>NUCLEOTIDE SEQUENCE</scope>
    <source>
        <strain evidence="4">KEN8</strain>
    </source>
</reference>
<evidence type="ECO:0000256" key="1">
    <source>
        <dbReference type="PROSITE-ProRule" id="PRU00047"/>
    </source>
</evidence>
<proteinExistence type="predicted"/>
<reference evidence="4" key="1">
    <citation type="submission" date="2020-06" db="EMBL/GenBank/DDBJ databases">
        <authorList>
            <person name="Li T."/>
            <person name="Hu X."/>
            <person name="Zhang T."/>
            <person name="Song X."/>
            <person name="Zhang H."/>
            <person name="Dai N."/>
            <person name="Sheng W."/>
            <person name="Hou X."/>
            <person name="Wei L."/>
        </authorList>
    </citation>
    <scope>NUCLEOTIDE SEQUENCE</scope>
    <source>
        <strain evidence="4">KEN8</strain>
        <tissue evidence="4">Leaf</tissue>
    </source>
</reference>
<keyword evidence="1" id="KW-0479">Metal-binding</keyword>
<dbReference type="GO" id="GO:0003676">
    <property type="term" value="F:nucleic acid binding"/>
    <property type="evidence" value="ECO:0007669"/>
    <property type="project" value="InterPro"/>
</dbReference>
<keyword evidence="1" id="KW-0862">Zinc</keyword>
<evidence type="ECO:0000259" key="3">
    <source>
        <dbReference type="PROSITE" id="PS50158"/>
    </source>
</evidence>
<name>A0AAW2Q3A8_9LAMI</name>
<dbReference type="EMBL" id="JACGWM010000007">
    <property type="protein sequence ID" value="KAL0362026.1"/>
    <property type="molecule type" value="Genomic_DNA"/>
</dbReference>
<dbReference type="PROSITE" id="PS50158">
    <property type="entry name" value="ZF_CCHC"/>
    <property type="match status" value="1"/>
</dbReference>
<feature type="domain" description="CCHC-type" evidence="3">
    <location>
        <begin position="95"/>
        <end position="109"/>
    </location>
</feature>
<comment type="caution">
    <text evidence="4">The sequence shown here is derived from an EMBL/GenBank/DDBJ whole genome shotgun (WGS) entry which is preliminary data.</text>
</comment>
<feature type="compositionally biased region" description="Polar residues" evidence="2">
    <location>
        <begin position="148"/>
        <end position="165"/>
    </location>
</feature>
<organism evidence="4">
    <name type="scientific">Sesamum calycinum</name>
    <dbReference type="NCBI Taxonomy" id="2727403"/>
    <lineage>
        <taxon>Eukaryota</taxon>
        <taxon>Viridiplantae</taxon>
        <taxon>Streptophyta</taxon>
        <taxon>Embryophyta</taxon>
        <taxon>Tracheophyta</taxon>
        <taxon>Spermatophyta</taxon>
        <taxon>Magnoliopsida</taxon>
        <taxon>eudicotyledons</taxon>
        <taxon>Gunneridae</taxon>
        <taxon>Pentapetalae</taxon>
        <taxon>asterids</taxon>
        <taxon>lamiids</taxon>
        <taxon>Lamiales</taxon>
        <taxon>Pedaliaceae</taxon>
        <taxon>Sesamum</taxon>
    </lineage>
</organism>
<feature type="compositionally biased region" description="Low complexity" evidence="2">
    <location>
        <begin position="218"/>
        <end position="245"/>
    </location>
</feature>
<evidence type="ECO:0000313" key="4">
    <source>
        <dbReference type="EMBL" id="KAL0362026.1"/>
    </source>
</evidence>